<feature type="transmembrane region" description="Helical" evidence="6">
    <location>
        <begin position="106"/>
        <end position="123"/>
    </location>
</feature>
<feature type="transmembrane region" description="Helical" evidence="6">
    <location>
        <begin position="495"/>
        <end position="516"/>
    </location>
</feature>
<dbReference type="EMBL" id="MK890609">
    <property type="protein sequence ID" value="QFR37114.1"/>
    <property type="molecule type" value="Genomic_DNA"/>
</dbReference>
<dbReference type="Pfam" id="PF07690">
    <property type="entry name" value="MFS_1"/>
    <property type="match status" value="1"/>
</dbReference>
<dbReference type="InterPro" id="IPR011701">
    <property type="entry name" value="MFS"/>
</dbReference>
<evidence type="ECO:0000256" key="3">
    <source>
        <dbReference type="ARBA" id="ARBA00022692"/>
    </source>
</evidence>
<accession>A0A5P8N8H6</accession>
<evidence type="ECO:0000259" key="7">
    <source>
        <dbReference type="PROSITE" id="PS50850"/>
    </source>
</evidence>
<comment type="subcellular location">
    <subcellularLocation>
        <location evidence="1">Membrane</location>
        <topology evidence="1">Multi-pass membrane protein</topology>
    </subcellularLocation>
</comment>
<dbReference type="InterPro" id="IPR020846">
    <property type="entry name" value="MFS_dom"/>
</dbReference>
<feature type="transmembrane region" description="Helical" evidence="6">
    <location>
        <begin position="233"/>
        <end position="253"/>
    </location>
</feature>
<evidence type="ECO:0000256" key="6">
    <source>
        <dbReference type="SAM" id="Phobius"/>
    </source>
</evidence>
<dbReference type="AlphaFoldDB" id="A0A5P8N8H6"/>
<evidence type="ECO:0000256" key="4">
    <source>
        <dbReference type="ARBA" id="ARBA00022989"/>
    </source>
</evidence>
<feature type="domain" description="Major facilitator superfamily (MFS) profile" evidence="7">
    <location>
        <begin position="43"/>
        <end position="520"/>
    </location>
</feature>
<dbReference type="PANTHER" id="PTHR23511">
    <property type="entry name" value="SYNAPTIC VESICLE GLYCOPROTEIN 2"/>
    <property type="match status" value="1"/>
</dbReference>
<keyword evidence="2" id="KW-0813">Transport</keyword>
<organism evidence="8">
    <name type="scientific">Cyberlindnera americana</name>
    <dbReference type="NCBI Taxonomy" id="36016"/>
    <lineage>
        <taxon>Eukaryota</taxon>
        <taxon>Fungi</taxon>
        <taxon>Dikarya</taxon>
        <taxon>Ascomycota</taxon>
        <taxon>Saccharomycotina</taxon>
        <taxon>Saccharomycetes</taxon>
        <taxon>Phaffomycetales</taxon>
        <taxon>Phaffomycetaceae</taxon>
        <taxon>Cyberlindnera</taxon>
    </lineage>
</organism>
<sequence>MSKEQLVREKQQIESTVSSRTSISSVLESDSNKELADLTSQDPALTAKIHLINDALDEIGFTWYHFKLFCLNGMGYAVDSQLTSIQSSVSIYVRYQFNQGFSSDTVSAYAGLLVGAIFWGFGADLIGRKIAFNTSLFFSAIFGFLAGGMGNFGSYCFFVALSSAASGGNLVLDSTVFLEFLPFKKQWMVTFMAAWWGLGQVLAVLTAWLFFSIPKYYCADPDNCTNDLNMGWRYVWIVNSAFVLILAVLRVTVIRLQETPKFLVSNKRDVEAIHVLHTIANKYNRKCSLTLEMLEECGEVTSNDNYLANPTLKETWYLVKHHTAILFSTKKMALSTTLVFASWLLLGLSYPLYSSFLPQLLAARGAQTSATTLAGVYGDSVIANTASIGGGLIGGLMLLWWPWCGRRGVMVIGGVSSMALFFGYTTVKTRAANVGFSSAIYVTIYIYYSCLYAYTPEVMPTSARATGNSIAVSLTRFTGCLVPIIAYYADTSSPVPVWICGAFVGVIGCFALFMPFEPSKQRVG</sequence>
<dbReference type="GO" id="GO:0022857">
    <property type="term" value="F:transmembrane transporter activity"/>
    <property type="evidence" value="ECO:0007669"/>
    <property type="project" value="InterPro"/>
</dbReference>
<evidence type="ECO:0000313" key="8">
    <source>
        <dbReference type="EMBL" id="QFR37114.1"/>
    </source>
</evidence>
<proteinExistence type="predicted"/>
<name>A0A5P8N8H6_9ASCO</name>
<feature type="transmembrane region" description="Helical" evidence="6">
    <location>
        <begin position="408"/>
        <end position="427"/>
    </location>
</feature>
<evidence type="ECO:0000256" key="1">
    <source>
        <dbReference type="ARBA" id="ARBA00004141"/>
    </source>
</evidence>
<dbReference type="GO" id="GO:0016020">
    <property type="term" value="C:membrane"/>
    <property type="evidence" value="ECO:0007669"/>
    <property type="project" value="UniProtKB-SubCell"/>
</dbReference>
<gene>
    <name evidence="8" type="ORF">g2826</name>
</gene>
<dbReference type="InterPro" id="IPR036259">
    <property type="entry name" value="MFS_trans_sf"/>
</dbReference>
<evidence type="ECO:0000256" key="2">
    <source>
        <dbReference type="ARBA" id="ARBA00022448"/>
    </source>
</evidence>
<keyword evidence="3 6" id="KW-0812">Transmembrane</keyword>
<feature type="transmembrane region" description="Helical" evidence="6">
    <location>
        <begin position="332"/>
        <end position="353"/>
    </location>
</feature>
<feature type="transmembrane region" description="Helical" evidence="6">
    <location>
        <begin position="466"/>
        <end position="489"/>
    </location>
</feature>
<dbReference type="SUPFAM" id="SSF103473">
    <property type="entry name" value="MFS general substrate transporter"/>
    <property type="match status" value="1"/>
</dbReference>
<protein>
    <submittedName>
        <fullName evidence="8">MFS transporter</fullName>
    </submittedName>
</protein>
<keyword evidence="4 6" id="KW-1133">Transmembrane helix</keyword>
<dbReference type="PROSITE" id="PS50850">
    <property type="entry name" value="MFS"/>
    <property type="match status" value="1"/>
</dbReference>
<reference evidence="8" key="1">
    <citation type="journal article" date="2019" name="Front. Microbiol.">
        <title>An Overview of Genes From Cyberlindnera americana, a Symbiont Yeast Isolated From the Gut of the Bark Beetle Dendroctonus rhizophagus (Curculionidae: Scolytinae), Involved in the Detoxification Process Using Genome and Transcriptome Data.</title>
        <authorList>
            <person name="Soto-Robles L.V."/>
            <person name="Torres-Banda V."/>
            <person name="Rivera-Orduna F.N."/>
            <person name="Curiel-Quesada E."/>
            <person name="Hidalgo-Lara M.E."/>
            <person name="Zuniga G."/>
        </authorList>
    </citation>
    <scope>NUCLEOTIDE SEQUENCE</scope>
    <source>
        <strain evidence="8">ChDrAdgY46</strain>
    </source>
</reference>
<feature type="transmembrane region" description="Helical" evidence="6">
    <location>
        <begin position="433"/>
        <end position="454"/>
    </location>
</feature>
<feature type="transmembrane region" description="Helical" evidence="6">
    <location>
        <begin position="193"/>
        <end position="213"/>
    </location>
</feature>
<evidence type="ECO:0000256" key="5">
    <source>
        <dbReference type="ARBA" id="ARBA00023136"/>
    </source>
</evidence>
<keyword evidence="5 6" id="KW-0472">Membrane</keyword>
<dbReference type="PANTHER" id="PTHR23511:SF4">
    <property type="entry name" value="MAJOR FACILITATOR SUPERFAMILY (MFS) PROFILE DOMAIN-CONTAINING PROTEIN"/>
    <property type="match status" value="1"/>
</dbReference>
<dbReference type="Gene3D" id="1.20.1250.20">
    <property type="entry name" value="MFS general substrate transporter like domains"/>
    <property type="match status" value="1"/>
</dbReference>
<feature type="transmembrane region" description="Helical" evidence="6">
    <location>
        <begin position="381"/>
        <end position="401"/>
    </location>
</feature>